<dbReference type="AlphaFoldDB" id="A0A158IUH6"/>
<dbReference type="Proteomes" id="UP000054740">
    <property type="component" value="Unassembled WGS sequence"/>
</dbReference>
<evidence type="ECO:0000313" key="2">
    <source>
        <dbReference type="Proteomes" id="UP000054740"/>
    </source>
</evidence>
<protein>
    <submittedName>
        <fullName evidence="1">Uncharacterized protein</fullName>
    </submittedName>
</protein>
<gene>
    <name evidence="1" type="ORF">AWB70_05430</name>
</gene>
<evidence type="ECO:0000313" key="1">
    <source>
        <dbReference type="EMBL" id="SAL60247.1"/>
    </source>
</evidence>
<sequence length="52" mass="5675">MAHEVEQDLFPGFASLDVAGVDKTFALNAWHGFFLAQPADLPERMLAAIALM</sequence>
<accession>A0A158IUH6</accession>
<name>A0A158IUH6_CABCO</name>
<keyword evidence="2" id="KW-1185">Reference proteome</keyword>
<dbReference type="EMBL" id="FCNY02000016">
    <property type="protein sequence ID" value="SAL60247.1"/>
    <property type="molecule type" value="Genomic_DNA"/>
</dbReference>
<organism evidence="1 2">
    <name type="scientific">Caballeronia cordobensis</name>
    <name type="common">Burkholderia cordobensis</name>
    <dbReference type="NCBI Taxonomy" id="1353886"/>
    <lineage>
        <taxon>Bacteria</taxon>
        <taxon>Pseudomonadati</taxon>
        <taxon>Pseudomonadota</taxon>
        <taxon>Betaproteobacteria</taxon>
        <taxon>Burkholderiales</taxon>
        <taxon>Burkholderiaceae</taxon>
        <taxon>Caballeronia</taxon>
    </lineage>
</organism>
<proteinExistence type="predicted"/>
<reference evidence="2" key="1">
    <citation type="submission" date="2016-01" db="EMBL/GenBank/DDBJ databases">
        <authorList>
            <person name="Peeters C."/>
        </authorList>
    </citation>
    <scope>NUCLEOTIDE SEQUENCE [LARGE SCALE GENOMIC DNA]</scope>
</reference>